<name>A0A9P3PID5_LYOSH</name>
<proteinExistence type="predicted"/>
<accession>A0A9P3PID5</accession>
<dbReference type="Proteomes" id="UP001063166">
    <property type="component" value="Unassembled WGS sequence"/>
</dbReference>
<evidence type="ECO:0000313" key="2">
    <source>
        <dbReference type="Proteomes" id="UP001063166"/>
    </source>
</evidence>
<reference evidence="1" key="1">
    <citation type="submission" date="2022-07" db="EMBL/GenBank/DDBJ databases">
        <title>The genome of Lyophyllum shimeji provides insight into the initial evolution of ectomycorrhizal fungal genome.</title>
        <authorList>
            <person name="Kobayashi Y."/>
            <person name="Shibata T."/>
            <person name="Hirakawa H."/>
            <person name="Shigenobu S."/>
            <person name="Nishiyama T."/>
            <person name="Yamada A."/>
            <person name="Hasebe M."/>
            <person name="Kawaguchi M."/>
        </authorList>
    </citation>
    <scope>NUCLEOTIDE SEQUENCE</scope>
    <source>
        <strain evidence="1">AT787</strain>
    </source>
</reference>
<protein>
    <submittedName>
        <fullName evidence="1">Uncharacterized protein</fullName>
    </submittedName>
</protein>
<sequence>MLKAYLGLVKCDRPYITSSSAYCGGVSRRENSPFPSLYFNCTVFAGCSSSETCRCKSSRALLTSLATSAGVILSLSQETWMVKQEDLERNEFKCNLRQKQRNSYVTYTGAETFGSILRLNGCTSLISR</sequence>
<comment type="caution">
    <text evidence="1">The sequence shown here is derived from an EMBL/GenBank/DDBJ whole genome shotgun (WGS) entry which is preliminary data.</text>
</comment>
<dbReference type="AlphaFoldDB" id="A0A9P3PID5"/>
<dbReference type="EMBL" id="BRPK01000003">
    <property type="protein sequence ID" value="GLB36727.1"/>
    <property type="molecule type" value="Genomic_DNA"/>
</dbReference>
<keyword evidence="2" id="KW-1185">Reference proteome</keyword>
<organism evidence="1 2">
    <name type="scientific">Lyophyllum shimeji</name>
    <name type="common">Hon-shimeji</name>
    <name type="synonym">Tricholoma shimeji</name>
    <dbReference type="NCBI Taxonomy" id="47721"/>
    <lineage>
        <taxon>Eukaryota</taxon>
        <taxon>Fungi</taxon>
        <taxon>Dikarya</taxon>
        <taxon>Basidiomycota</taxon>
        <taxon>Agaricomycotina</taxon>
        <taxon>Agaricomycetes</taxon>
        <taxon>Agaricomycetidae</taxon>
        <taxon>Agaricales</taxon>
        <taxon>Tricholomatineae</taxon>
        <taxon>Lyophyllaceae</taxon>
        <taxon>Lyophyllum</taxon>
    </lineage>
</organism>
<gene>
    <name evidence="1" type="ORF">LshimejAT787_0310140</name>
</gene>
<evidence type="ECO:0000313" key="1">
    <source>
        <dbReference type="EMBL" id="GLB36727.1"/>
    </source>
</evidence>